<proteinExistence type="predicted"/>
<dbReference type="AlphaFoldDB" id="A0A2A4GV65"/>
<evidence type="ECO:0008006" key="3">
    <source>
        <dbReference type="Google" id="ProtNLM"/>
    </source>
</evidence>
<gene>
    <name evidence="1" type="ORF">B5C08_10225</name>
</gene>
<dbReference type="Proteomes" id="UP000218335">
    <property type="component" value="Unassembled WGS sequence"/>
</dbReference>
<comment type="caution">
    <text evidence="1">The sequence shown here is derived from an EMBL/GenBank/DDBJ whole genome shotgun (WGS) entry which is preliminary data.</text>
</comment>
<name>A0A2A4GV65_9STAP</name>
<accession>A0A2A4GV65</accession>
<dbReference type="EMBL" id="MWUU01000014">
    <property type="protein sequence ID" value="PCF54358.1"/>
    <property type="molecule type" value="Genomic_DNA"/>
</dbReference>
<evidence type="ECO:0000313" key="2">
    <source>
        <dbReference type="Proteomes" id="UP000218335"/>
    </source>
</evidence>
<dbReference type="RefSeq" id="WP_096593369.1">
    <property type="nucleotide sequence ID" value="NZ_MWRM01000003.1"/>
</dbReference>
<reference evidence="1 2" key="1">
    <citation type="journal article" date="2017" name="PLoS ONE">
        <title>Development of a real-time PCR for detection of Staphylococcus pseudintermedius using a novel automated comparison of whole-genome sequences.</title>
        <authorList>
            <person name="Verstappen K.M."/>
            <person name="Huijbregts L."/>
            <person name="Spaninks M."/>
            <person name="Wagenaar J.A."/>
            <person name="Fluit A.C."/>
            <person name="Duim B."/>
        </authorList>
    </citation>
    <scope>NUCLEOTIDE SEQUENCE [LARGE SCALE GENOMIC DNA]</scope>
    <source>
        <strain evidence="1 2">215070706401-1</strain>
    </source>
</reference>
<evidence type="ECO:0000313" key="1">
    <source>
        <dbReference type="EMBL" id="PCF54358.1"/>
    </source>
</evidence>
<protein>
    <recommendedName>
        <fullName evidence="3">Protein vraC</fullName>
    </recommendedName>
</protein>
<organism evidence="1 2">
    <name type="scientific">Staphylococcus delphini</name>
    <dbReference type="NCBI Taxonomy" id="53344"/>
    <lineage>
        <taxon>Bacteria</taxon>
        <taxon>Bacillati</taxon>
        <taxon>Bacillota</taxon>
        <taxon>Bacilli</taxon>
        <taxon>Bacillales</taxon>
        <taxon>Staphylococcaceae</taxon>
        <taxon>Staphylococcus</taxon>
        <taxon>Staphylococcus intermedius group</taxon>
    </lineage>
</organism>
<sequence length="123" mass="14365">MQHFLNVGDREVKNYCFDESTVHRYQQFFNMSQTTTVPLLMTARVWPLFSLFRPFKETAIELVATEIEAHHPLKVGVQYQVTMAVLKVQQIKSFQRYQMALSFEQGDTCHCLIIQTFVSREAA</sequence>